<reference evidence="3 4" key="1">
    <citation type="submission" date="2024-02" db="EMBL/GenBank/DDBJ databases">
        <title>De novo assembly and annotation of 12 fungi associated with fruit tree decline syndrome in Ontario, Canada.</title>
        <authorList>
            <person name="Sulman M."/>
            <person name="Ellouze W."/>
            <person name="Ilyukhin E."/>
        </authorList>
    </citation>
    <scope>NUCLEOTIDE SEQUENCE [LARGE SCALE GENOMIC DNA]</scope>
    <source>
        <strain evidence="3 4">M11/M66-122</strain>
    </source>
</reference>
<gene>
    <name evidence="3" type="ORF">SLS62_007103</name>
</gene>
<comment type="caution">
    <text evidence="3">The sequence shown here is derived from an EMBL/GenBank/DDBJ whole genome shotgun (WGS) entry which is preliminary data.</text>
</comment>
<feature type="signal peptide" evidence="1">
    <location>
        <begin position="1"/>
        <end position="20"/>
    </location>
</feature>
<keyword evidence="1" id="KW-0732">Signal</keyword>
<feature type="chain" id="PRO_5042947843" description="Rhamnogalacturonase A/B/Epimerase-like pectate lyase domain-containing protein" evidence="1">
    <location>
        <begin position="21"/>
        <end position="768"/>
    </location>
</feature>
<proteinExistence type="predicted"/>
<evidence type="ECO:0000313" key="4">
    <source>
        <dbReference type="Proteomes" id="UP001320420"/>
    </source>
</evidence>
<dbReference type="Pfam" id="PF12708">
    <property type="entry name" value="Pect-lyase_RHGA_epim"/>
    <property type="match status" value="2"/>
</dbReference>
<organism evidence="3 4">
    <name type="scientific">Diatrype stigma</name>
    <dbReference type="NCBI Taxonomy" id="117547"/>
    <lineage>
        <taxon>Eukaryota</taxon>
        <taxon>Fungi</taxon>
        <taxon>Dikarya</taxon>
        <taxon>Ascomycota</taxon>
        <taxon>Pezizomycotina</taxon>
        <taxon>Sordariomycetes</taxon>
        <taxon>Xylariomycetidae</taxon>
        <taxon>Xylariales</taxon>
        <taxon>Diatrypaceae</taxon>
        <taxon>Diatrype</taxon>
    </lineage>
</organism>
<dbReference type="FunFam" id="2.160.20.10:FF:000049">
    <property type="entry name" value="Putative exo-beta-1,3-glucanase"/>
    <property type="match status" value="1"/>
</dbReference>
<dbReference type="AlphaFoldDB" id="A0AAN9URI5"/>
<feature type="domain" description="Rhamnogalacturonase A/B/Epimerase-like pectate lyase" evidence="2">
    <location>
        <begin position="79"/>
        <end position="272"/>
    </location>
</feature>
<feature type="domain" description="Rhamnogalacturonase A/B/Epimerase-like pectate lyase" evidence="2">
    <location>
        <begin position="407"/>
        <end position="466"/>
    </location>
</feature>
<dbReference type="CDD" id="cd23668">
    <property type="entry name" value="GH55_beta13glucanase-like"/>
    <property type="match status" value="1"/>
</dbReference>
<dbReference type="Gene3D" id="2.160.20.10">
    <property type="entry name" value="Single-stranded right-handed beta-helix, Pectin lyase-like"/>
    <property type="match status" value="2"/>
</dbReference>
<dbReference type="Proteomes" id="UP001320420">
    <property type="component" value="Unassembled WGS sequence"/>
</dbReference>
<dbReference type="InterPro" id="IPR011050">
    <property type="entry name" value="Pectin_lyase_fold/virulence"/>
</dbReference>
<protein>
    <recommendedName>
        <fullName evidence="2">Rhamnogalacturonase A/B/Epimerase-like pectate lyase domain-containing protein</fullName>
    </recommendedName>
</protein>
<evidence type="ECO:0000259" key="2">
    <source>
        <dbReference type="Pfam" id="PF12708"/>
    </source>
</evidence>
<dbReference type="EMBL" id="JAKJXP020000056">
    <property type="protein sequence ID" value="KAK7750970.1"/>
    <property type="molecule type" value="Genomic_DNA"/>
</dbReference>
<sequence>MISSPAITAIAGLFLAGVLASPVPGGGEGPAKNAPRQASSTYWYANMDHTGDYRGYAPGLDISDSYSVFVSVKPEDGGAGIQSAINDASNGASRPGEWLASEPRVVYIPPGIYEVSETIYMKTDTILMGDATDPPVLKAAAGFSTADPTLLSGQDPDTGDSGELSFAVGVKNLILDTTSIDGGTAFTALWWGVAQVAQLQNVKIQMAPSVNGQGHSGIRLGRGSTLGLADVRVEHGQNGIWHNGHQQALYKSIYFYQNTVGMLIDGGATIAIVAPTFDTVGTAVLNTGGSPYISLVDGKSVNSGVTLKTTVYPSILIDNLTKDTTSDIVVVPDGTILKGQDHVDTFTHGNTVGGNPVYTDTTTTTARPAALAPGGSFPVVPAPNYADKTAADFVNVKDPAQNGGQTVLGDNSQDESAALNAVLQYAADNGKIAYFPFGKYRVDDTLLVPVGSQIVGEAWATITGNGDAFKDSANPKPVVQVGNDGDVGVAQISDMRFTVSDVLPGAIIVQFNMAGNAPGDVALWNSLITVGGTRGAEALTDACGDASNECQAAFIGLHLAKSSSVYVENVWNWVADHITEGFSGGSSIAAKGGTLVEATAGTWLHALGTEHYWLYQLNLWQARNVFVSLLQSETNYEQGDNAEQTVPAPWTADVAGWGDPDYAWCGGGDKRCRMGLSNYIQGGADIYHYGSASWAFFSGPGYQGCGTFECQDTLHWITETPDNLQIFGMCSKDASTALRLGDGTMIATSPDFQGGWSGGGALVGRYTP</sequence>
<evidence type="ECO:0000313" key="3">
    <source>
        <dbReference type="EMBL" id="KAK7750970.1"/>
    </source>
</evidence>
<name>A0AAN9URI5_9PEZI</name>
<accession>A0AAN9URI5</accession>
<dbReference type="SUPFAM" id="SSF51126">
    <property type="entry name" value="Pectin lyase-like"/>
    <property type="match status" value="2"/>
</dbReference>
<evidence type="ECO:0000256" key="1">
    <source>
        <dbReference type="SAM" id="SignalP"/>
    </source>
</evidence>
<keyword evidence="4" id="KW-1185">Reference proteome</keyword>
<dbReference type="InterPro" id="IPR024535">
    <property type="entry name" value="RHGA/B-epi-like_pectate_lyase"/>
</dbReference>
<dbReference type="InterPro" id="IPR012334">
    <property type="entry name" value="Pectin_lyas_fold"/>
</dbReference>